<dbReference type="InterPro" id="IPR018666">
    <property type="entry name" value="DUF2125"/>
</dbReference>
<feature type="transmembrane region" description="Helical" evidence="1">
    <location>
        <begin position="14"/>
        <end position="36"/>
    </location>
</feature>
<dbReference type="EMBL" id="LAZR01000078">
    <property type="protein sequence ID" value="KKN94513.1"/>
    <property type="molecule type" value="Genomic_DNA"/>
</dbReference>
<evidence type="ECO:0000313" key="2">
    <source>
        <dbReference type="EMBL" id="KKN94513.1"/>
    </source>
</evidence>
<dbReference type="AlphaFoldDB" id="A0A0F9XQC3"/>
<comment type="caution">
    <text evidence="2">The sequence shown here is derived from an EMBL/GenBank/DDBJ whole genome shotgun (WGS) entry which is preliminary data.</text>
</comment>
<evidence type="ECO:0000256" key="1">
    <source>
        <dbReference type="SAM" id="Phobius"/>
    </source>
</evidence>
<keyword evidence="1" id="KW-1133">Transmembrane helix</keyword>
<proteinExistence type="predicted"/>
<keyword evidence="1" id="KW-0812">Transmembrane</keyword>
<keyword evidence="1" id="KW-0472">Membrane</keyword>
<organism evidence="2">
    <name type="scientific">marine sediment metagenome</name>
    <dbReference type="NCBI Taxonomy" id="412755"/>
    <lineage>
        <taxon>unclassified sequences</taxon>
        <taxon>metagenomes</taxon>
        <taxon>ecological metagenomes</taxon>
    </lineage>
</organism>
<sequence length="343" mass="35457">MAASSDKTSRARQAYVWVGVVALLLAGGLSGAWYYLAGQLEAQVTQVIADARVQGTEIGCPGRTVFGYPFRLGLSCDAVTVEAPGDARGQGLRATAGALRTAAQIYRPNRVVAELDSPLIVDAQQTPPLDIRWQLAQASASFWSDGMDQVALVADRPVVALAQPAAGRLPLFEAGRFEAHARRRDGDLDIAASSADGRVLAPEAPALPAFDASADLTITGAADWLAGHMDGHTLGEALAGRAGTLRSLKLDLGDASAELSGDFMVAADGILSGDFELAVADPQRIAALVGEAMPQLASVAQSLASAIGFVGRQDNGRNIVALSLRDGNLSAGVIPLGQVPAIR</sequence>
<reference evidence="2" key="1">
    <citation type="journal article" date="2015" name="Nature">
        <title>Complex archaea that bridge the gap between prokaryotes and eukaryotes.</title>
        <authorList>
            <person name="Spang A."/>
            <person name="Saw J.H."/>
            <person name="Jorgensen S.L."/>
            <person name="Zaremba-Niedzwiedzka K."/>
            <person name="Martijn J."/>
            <person name="Lind A.E."/>
            <person name="van Eijk R."/>
            <person name="Schleper C."/>
            <person name="Guy L."/>
            <person name="Ettema T.J."/>
        </authorList>
    </citation>
    <scope>NUCLEOTIDE SEQUENCE</scope>
</reference>
<gene>
    <name evidence="2" type="ORF">LCGC14_0188620</name>
</gene>
<protein>
    <recommendedName>
        <fullName evidence="3">DUF2125 domain-containing protein</fullName>
    </recommendedName>
</protein>
<evidence type="ECO:0008006" key="3">
    <source>
        <dbReference type="Google" id="ProtNLM"/>
    </source>
</evidence>
<dbReference type="Pfam" id="PF09898">
    <property type="entry name" value="DUF2125"/>
    <property type="match status" value="1"/>
</dbReference>
<accession>A0A0F9XQC3</accession>
<name>A0A0F9XQC3_9ZZZZ</name>